<feature type="coiled-coil region" evidence="1">
    <location>
        <begin position="66"/>
        <end position="117"/>
    </location>
</feature>
<keyword evidence="4" id="KW-1185">Reference proteome</keyword>
<feature type="transmembrane region" description="Helical" evidence="2">
    <location>
        <begin position="596"/>
        <end position="615"/>
    </location>
</feature>
<organism evidence="3 4">
    <name type="scientific">Lysinibacillus zambalensis</name>
    <dbReference type="NCBI Taxonomy" id="3160866"/>
    <lineage>
        <taxon>Bacteria</taxon>
        <taxon>Bacillati</taxon>
        <taxon>Bacillota</taxon>
        <taxon>Bacilli</taxon>
        <taxon>Bacillales</taxon>
        <taxon>Bacillaceae</taxon>
        <taxon>Lysinibacillus</taxon>
    </lineage>
</organism>
<evidence type="ECO:0000256" key="2">
    <source>
        <dbReference type="SAM" id="Phobius"/>
    </source>
</evidence>
<keyword evidence="2" id="KW-0472">Membrane</keyword>
<reference evidence="3 4" key="1">
    <citation type="submission" date="2024-06" db="EMBL/GenBank/DDBJ databases">
        <title>Lysinibacillus zambalefons sp. nov., a Novel Firmicute Isolated from the Poon Bato Zambales Hyperalkaline Spring.</title>
        <authorList>
            <person name="Aja J.A."/>
            <person name="Lazaro J.E.H."/>
            <person name="Llorin L.D."/>
            <person name="Lim K.R."/>
            <person name="Teodosio J."/>
            <person name="Dalisay D.S."/>
        </authorList>
    </citation>
    <scope>NUCLEOTIDE SEQUENCE [LARGE SCALE GENOMIC DNA]</scope>
    <source>
        <strain evidence="3 4">M3</strain>
    </source>
</reference>
<accession>A0ABV1MN42</accession>
<feature type="coiled-coil region" evidence="1">
    <location>
        <begin position="822"/>
        <end position="893"/>
    </location>
</feature>
<sequence length="1560" mass="171171">MSTSRIKGITIELNGDTTGLTDALKDVNKESNKVSGELKAVERGLKFDPSSTELIAQKQQHLGEQIQNTTKKLDVLKTAQSQVEEQFRNGDIGAEQYQAFQRELATTEAQLKSYEGKLMSSVAEQSKLTQSTNELKTFFSATGTEVNKFSDVLGTRLTNAIREGNATSDQMAKALTLMGQKALGASADIDRMRNSLRNADAGASLKTIQKDLADIAKDADKAGDSVNGFGDKLKGVAAGLVAGGGLAATIHEALEVSSLNTQIDISMNLNEADTKAVRASIMETTAAIGDEEAAYEGIRRQMTLNKDASMQTNQEIIKGASMISSAYKEVDFKELIQESFEIGKELGISQKEALAFTNQLLSVGFPPEQLDIISEYGNQLKRAGYDGEQIQALFAAGVETGTWNIDNLLDGLKEGRIRAAEFSTGMSNGMKDTIKDAGLSTKAFEDWGDAIAKGGAGGDKAFQEMTKALMSVENETTRNALGVEIFGTKWEDQGENIAATILNMNKHMKATAEMQGKITEDTEKMNADPAYRLAEAMNKIKQSLAPVLADLAEMVASIADWVAENPKLTATIVGVVVVLGTLIGAFAALMPAIGSFVGLVGGGSAAVGILGSALAVLTGPIGLTVAAVAGLGVGIYAVTQEFSKSSIQVEDWKTKVSETTAQAVGSFMDLSEQATLSLNQLAWSGTTVTQEMATNIIGIYSQMGQQVLTEMQSDHAEQLASMQSHFANSKALTEQEEQQILVNMQTKQVEKEQQISEGQARIAEILNTAKEQKRAITEAEQQEINGIQQTMTENAVTYLSENERDQKVILETLKNEASSITAEQAAQVVQNSKKQKDEVVKEAQDQYNKTHSEITKQRDELGTISAEQADKLIEEAERQRDNTIKNAQDMHTKVVGEAKTQASEHVGQVDWETGEVLSKWEVFKNNASKKWGEIKESASKKWEEIKTDTVTKWEEIKTWPGKKIEEMKSAVEKKMGEVKTKIETKWKEAESFLKGVKLVQIGKDIVNGLIEGIGDMFGGVKKKVEELAGFIPEWAKDILGIHSPSRVMKQIGLWTGEGLVIGLDESSPRVNKAMEDIGNGILDVSKKYQEEYTNLLDEYNKKNEDKNDKTLEKIYKIRNNAAKKKRALTQKELQDIALLEASYKDQKVKSEIDFQKKYKALVEKSEKEYLEVIKSYIADKKSLDELSLLDEAAVWEQSIEMFVEGSKERILAQKEYQKAVDAVNKEILAINKDYQSQMQKINDDLLKEEERLNKEYKTVFDNRVKTLMSYAGTFDAFKVELNRTGQELLDNLQGQVDGFKKWQDEFAKLSGRSIDDGLLKELSDLGVKALPELVALNSMTDEQLTQYSELYREKSQLAREQTEKELVGMRENTDIQIQELRKVAASQLDKLKTEWSLKIKELTSTTASELSSLQQIGADAGQGLLNGLASMEGPLISKAQQIANAISSTIQQALDIHSPSRVMKGFGINVGQGLIVGMDEMIHKVAQSSQRLSDAVSNVHGSIASSHAKSQGNANSISSSTTTIDNRKTFAPVIHNHGGTNDNSRASEKMLKRLAFQLNY</sequence>
<comment type="caution">
    <text evidence="3">The sequence shown here is derived from an EMBL/GenBank/DDBJ whole genome shotgun (WGS) entry which is preliminary data.</text>
</comment>
<proteinExistence type="predicted"/>
<feature type="transmembrane region" description="Helical" evidence="2">
    <location>
        <begin position="568"/>
        <end position="589"/>
    </location>
</feature>
<dbReference type="Proteomes" id="UP001478862">
    <property type="component" value="Unassembled WGS sequence"/>
</dbReference>
<keyword evidence="2" id="KW-0812">Transmembrane</keyword>
<dbReference type="RefSeq" id="WP_349658687.1">
    <property type="nucleotide sequence ID" value="NZ_JBEGDG010000002.1"/>
</dbReference>
<gene>
    <name evidence="3" type="ORF">ABNX05_04850</name>
</gene>
<evidence type="ECO:0008006" key="5">
    <source>
        <dbReference type="Google" id="ProtNLM"/>
    </source>
</evidence>
<dbReference type="PANTHER" id="PTHR37813">
    <property type="entry name" value="FELS-2 PROPHAGE PROTEIN"/>
    <property type="match status" value="1"/>
</dbReference>
<evidence type="ECO:0000313" key="4">
    <source>
        <dbReference type="Proteomes" id="UP001478862"/>
    </source>
</evidence>
<evidence type="ECO:0000313" key="3">
    <source>
        <dbReference type="EMBL" id="MEQ6353936.1"/>
    </source>
</evidence>
<dbReference type="Gene3D" id="1.20.120.20">
    <property type="entry name" value="Apolipoprotein"/>
    <property type="match status" value="1"/>
</dbReference>
<dbReference type="PANTHER" id="PTHR37813:SF1">
    <property type="entry name" value="FELS-2 PROPHAGE PROTEIN"/>
    <property type="match status" value="1"/>
</dbReference>
<dbReference type="EMBL" id="JBEGDG010000002">
    <property type="protein sequence ID" value="MEQ6353936.1"/>
    <property type="molecule type" value="Genomic_DNA"/>
</dbReference>
<protein>
    <recommendedName>
        <fullName evidence="5">Phage tail tape measure protein domain-containing protein</fullName>
    </recommendedName>
</protein>
<keyword evidence="1" id="KW-0175">Coiled coil</keyword>
<evidence type="ECO:0000256" key="1">
    <source>
        <dbReference type="SAM" id="Coils"/>
    </source>
</evidence>
<keyword evidence="2" id="KW-1133">Transmembrane helix</keyword>
<name>A0ABV1MN42_9BACI</name>
<dbReference type="SUPFAM" id="SSF58113">
    <property type="entry name" value="Apolipoprotein A-I"/>
    <property type="match status" value="1"/>
</dbReference>